<proteinExistence type="predicted"/>
<dbReference type="GO" id="GO:0016627">
    <property type="term" value="F:oxidoreductase activity, acting on the CH-CH group of donors"/>
    <property type="evidence" value="ECO:0007669"/>
    <property type="project" value="InterPro"/>
</dbReference>
<dbReference type="Proteomes" id="UP000295431">
    <property type="component" value="Unassembled WGS sequence"/>
</dbReference>
<name>A0A4R4N800_9ACTN</name>
<dbReference type="InterPro" id="IPR009100">
    <property type="entry name" value="AcylCoA_DH/oxidase_NM_dom_sf"/>
</dbReference>
<evidence type="ECO:0000313" key="2">
    <source>
        <dbReference type="Proteomes" id="UP000295431"/>
    </source>
</evidence>
<keyword evidence="2" id="KW-1185">Reference proteome</keyword>
<dbReference type="AlphaFoldDB" id="A0A4R4N800"/>
<organism evidence="1 2">
    <name type="scientific">Actinomadura bangladeshensis</name>
    <dbReference type="NCBI Taxonomy" id="453573"/>
    <lineage>
        <taxon>Bacteria</taxon>
        <taxon>Bacillati</taxon>
        <taxon>Actinomycetota</taxon>
        <taxon>Actinomycetes</taxon>
        <taxon>Streptosporangiales</taxon>
        <taxon>Thermomonosporaceae</taxon>
        <taxon>Actinomadura</taxon>
    </lineage>
</organism>
<feature type="non-terminal residue" evidence="1">
    <location>
        <position position="144"/>
    </location>
</feature>
<gene>
    <name evidence="1" type="ORF">E1284_38295</name>
</gene>
<protein>
    <submittedName>
        <fullName evidence="1">Uncharacterized protein</fullName>
    </submittedName>
</protein>
<sequence>MDAKTRALLEEAVPEEFFTYPAGLTAREHQALTYARLRRAGLAAPPAADLLADPPALCALLDRAAIADPALFHLMLLHYTLALGPILRFGAGQDGAREARDALESMDAAGTLLMTEVGRSNSHLSPRTIARHDPATGGFVLTTP</sequence>
<dbReference type="EMBL" id="SMJW01000389">
    <property type="protein sequence ID" value="TDC03403.1"/>
    <property type="molecule type" value="Genomic_DNA"/>
</dbReference>
<dbReference type="SUPFAM" id="SSF56645">
    <property type="entry name" value="Acyl-CoA dehydrogenase NM domain-like"/>
    <property type="match status" value="1"/>
</dbReference>
<evidence type="ECO:0000313" key="1">
    <source>
        <dbReference type="EMBL" id="TDC03403.1"/>
    </source>
</evidence>
<comment type="caution">
    <text evidence="1">The sequence shown here is derived from an EMBL/GenBank/DDBJ whole genome shotgun (WGS) entry which is preliminary data.</text>
</comment>
<accession>A0A4R4N800</accession>
<reference evidence="1 2" key="1">
    <citation type="submission" date="2019-03" db="EMBL/GenBank/DDBJ databases">
        <title>Draft genome sequences of novel Actinobacteria.</title>
        <authorList>
            <person name="Sahin N."/>
            <person name="Ay H."/>
            <person name="Saygin H."/>
        </authorList>
    </citation>
    <scope>NUCLEOTIDE SEQUENCE [LARGE SCALE GENOMIC DNA]</scope>
    <source>
        <strain evidence="1 2">DSM 45347</strain>
    </source>
</reference>